<keyword evidence="2 6" id="KW-0436">Ligase</keyword>
<dbReference type="GO" id="GO:0006750">
    <property type="term" value="P:glutathione biosynthetic process"/>
    <property type="evidence" value="ECO:0007669"/>
    <property type="project" value="UniProtKB-UniRule"/>
</dbReference>
<dbReference type="GO" id="GO:0004357">
    <property type="term" value="F:glutamate-cysteine ligase activity"/>
    <property type="evidence" value="ECO:0007669"/>
    <property type="project" value="UniProtKB-UniRule"/>
</dbReference>
<dbReference type="UniPathway" id="UPA00142">
    <property type="reaction ID" value="UER00209"/>
</dbReference>
<keyword evidence="7" id="KW-0812">Transmembrane</keyword>
<reference evidence="8" key="1">
    <citation type="submission" date="2015-01" db="EMBL/GenBank/DDBJ databases">
        <title>The Genome Sequence of Cladophialophora bantiana CBS 173.52.</title>
        <authorList>
            <consortium name="The Broad Institute Genomics Platform"/>
            <person name="Cuomo C."/>
            <person name="de Hoog S."/>
            <person name="Gorbushina A."/>
            <person name="Stielow B."/>
            <person name="Teixiera M."/>
            <person name="Abouelleil A."/>
            <person name="Chapman S.B."/>
            <person name="Priest M."/>
            <person name="Young S.K."/>
            <person name="Wortman J."/>
            <person name="Nusbaum C."/>
            <person name="Birren B."/>
        </authorList>
    </citation>
    <scope>NUCLEOTIDE SEQUENCE [LARGE SCALE GENOMIC DNA]</scope>
    <source>
        <strain evidence="8">CBS 173.52</strain>
    </source>
</reference>
<dbReference type="OrthoDB" id="7939818at2759"/>
<comment type="pathway">
    <text evidence="6">Sulfur metabolism; glutathione biosynthesis; glutathione from L-cysteine and L-glutamate: step 1/2.</text>
</comment>
<dbReference type="RefSeq" id="XP_016625298.1">
    <property type="nucleotide sequence ID" value="XM_016758049.1"/>
</dbReference>
<keyword evidence="9" id="KW-1185">Reference proteome</keyword>
<dbReference type="Pfam" id="PF03074">
    <property type="entry name" value="GCS"/>
    <property type="match status" value="1"/>
</dbReference>
<dbReference type="VEuPathDB" id="FungiDB:Z519_00290"/>
<evidence type="ECO:0000256" key="3">
    <source>
        <dbReference type="ARBA" id="ARBA00022684"/>
    </source>
</evidence>
<comment type="similarity">
    <text evidence="6">Belongs to the glutamate--cysteine ligase type 3 family.</text>
</comment>
<evidence type="ECO:0000256" key="4">
    <source>
        <dbReference type="ARBA" id="ARBA00022741"/>
    </source>
</evidence>
<dbReference type="HOGENOM" id="CLU_1635188_0_0_1"/>
<evidence type="ECO:0000313" key="8">
    <source>
        <dbReference type="EMBL" id="KIW98629.1"/>
    </source>
</evidence>
<keyword evidence="7" id="KW-1133">Transmembrane helix</keyword>
<evidence type="ECO:0000256" key="1">
    <source>
        <dbReference type="ARBA" id="ARBA00012220"/>
    </source>
</evidence>
<name>A0A0D2IPC9_CLAB1</name>
<dbReference type="Gene3D" id="3.30.590.50">
    <property type="match status" value="1"/>
</dbReference>
<feature type="transmembrane region" description="Helical" evidence="7">
    <location>
        <begin position="139"/>
        <end position="161"/>
    </location>
</feature>
<accession>A0A0D2IPC9</accession>
<evidence type="ECO:0000256" key="2">
    <source>
        <dbReference type="ARBA" id="ARBA00022598"/>
    </source>
</evidence>
<keyword evidence="5 6" id="KW-0067">ATP-binding</keyword>
<keyword evidence="4 6" id="KW-0547">Nucleotide-binding</keyword>
<dbReference type="AlphaFoldDB" id="A0A0D2IPC9"/>
<dbReference type="InterPro" id="IPR004308">
    <property type="entry name" value="GCS"/>
</dbReference>
<sequence length="162" mass="18087">MKASPRIFYMAIAWPSGLAFATSKSRSRRKTFGKHATFMISSVVQPPEIKADPAVKEYLEQHSGMDALLASHYAKILARDPIALAKNELKSYESLDVFEILHSAVWPHADLKLPSKNGEAGWRVEFRPLEVQLTDFENAAFAVFIAPSPALFGVMTSTFIFR</sequence>
<dbReference type="GeneID" id="27693218"/>
<dbReference type="GO" id="GO:0017109">
    <property type="term" value="C:glutamate-cysteine ligase complex"/>
    <property type="evidence" value="ECO:0007669"/>
    <property type="project" value="TreeGrafter"/>
</dbReference>
<gene>
    <name evidence="8" type="ORF">Z519_00290</name>
</gene>
<dbReference type="EC" id="6.3.2.2" evidence="1 6"/>
<comment type="catalytic activity">
    <reaction evidence="6">
        <text>L-cysteine + L-glutamate + ATP = gamma-L-glutamyl-L-cysteine + ADP + phosphate + H(+)</text>
        <dbReference type="Rhea" id="RHEA:13285"/>
        <dbReference type="ChEBI" id="CHEBI:15378"/>
        <dbReference type="ChEBI" id="CHEBI:29985"/>
        <dbReference type="ChEBI" id="CHEBI:30616"/>
        <dbReference type="ChEBI" id="CHEBI:35235"/>
        <dbReference type="ChEBI" id="CHEBI:43474"/>
        <dbReference type="ChEBI" id="CHEBI:58173"/>
        <dbReference type="ChEBI" id="CHEBI:456216"/>
        <dbReference type="EC" id="6.3.2.2"/>
    </reaction>
</comment>
<evidence type="ECO:0000256" key="5">
    <source>
        <dbReference type="ARBA" id="ARBA00022840"/>
    </source>
</evidence>
<keyword evidence="7" id="KW-0472">Membrane</keyword>
<evidence type="ECO:0000313" key="9">
    <source>
        <dbReference type="Proteomes" id="UP000053789"/>
    </source>
</evidence>
<dbReference type="PANTHER" id="PTHR11164:SF0">
    <property type="entry name" value="GLUTAMATE--CYSTEINE LIGASE CATALYTIC SUBUNIT"/>
    <property type="match status" value="1"/>
</dbReference>
<dbReference type="GO" id="GO:0005524">
    <property type="term" value="F:ATP binding"/>
    <property type="evidence" value="ECO:0007669"/>
    <property type="project" value="UniProtKB-UniRule"/>
</dbReference>
<protein>
    <recommendedName>
        <fullName evidence="1 6">Glutamate--cysteine ligase</fullName>
        <ecNumber evidence="1 6">6.3.2.2</ecNumber>
    </recommendedName>
    <alternativeName>
        <fullName evidence="6">Gamma-ECS</fullName>
    </alternativeName>
    <alternativeName>
        <fullName evidence="6">Gamma-glutamylcysteine synthetase</fullName>
    </alternativeName>
</protein>
<proteinExistence type="inferred from homology"/>
<dbReference type="PANTHER" id="PTHR11164">
    <property type="entry name" value="GLUTAMATE CYSTEINE LIGASE"/>
    <property type="match status" value="1"/>
</dbReference>
<evidence type="ECO:0000256" key="7">
    <source>
        <dbReference type="SAM" id="Phobius"/>
    </source>
</evidence>
<evidence type="ECO:0000256" key="6">
    <source>
        <dbReference type="RuleBase" id="RU367135"/>
    </source>
</evidence>
<keyword evidence="3 6" id="KW-0317">Glutathione biosynthesis</keyword>
<dbReference type="EMBL" id="KN846980">
    <property type="protein sequence ID" value="KIW98629.1"/>
    <property type="molecule type" value="Genomic_DNA"/>
</dbReference>
<dbReference type="Proteomes" id="UP000053789">
    <property type="component" value="Unassembled WGS sequence"/>
</dbReference>
<organism evidence="8 9">
    <name type="scientific">Cladophialophora bantiana (strain ATCC 10958 / CBS 173.52 / CDC B-1940 / NIH 8579)</name>
    <name type="common">Xylohypha bantiana</name>
    <dbReference type="NCBI Taxonomy" id="1442370"/>
    <lineage>
        <taxon>Eukaryota</taxon>
        <taxon>Fungi</taxon>
        <taxon>Dikarya</taxon>
        <taxon>Ascomycota</taxon>
        <taxon>Pezizomycotina</taxon>
        <taxon>Eurotiomycetes</taxon>
        <taxon>Chaetothyriomycetidae</taxon>
        <taxon>Chaetothyriales</taxon>
        <taxon>Herpotrichiellaceae</taxon>
        <taxon>Cladophialophora</taxon>
    </lineage>
</organism>